<organism evidence="2 3">
    <name type="scientific">Hypholoma sublateritium (strain FD-334 SS-4)</name>
    <dbReference type="NCBI Taxonomy" id="945553"/>
    <lineage>
        <taxon>Eukaryota</taxon>
        <taxon>Fungi</taxon>
        <taxon>Dikarya</taxon>
        <taxon>Basidiomycota</taxon>
        <taxon>Agaricomycotina</taxon>
        <taxon>Agaricomycetes</taxon>
        <taxon>Agaricomycetidae</taxon>
        <taxon>Agaricales</taxon>
        <taxon>Agaricineae</taxon>
        <taxon>Strophariaceae</taxon>
        <taxon>Hypholoma</taxon>
    </lineage>
</organism>
<evidence type="ECO:0000256" key="1">
    <source>
        <dbReference type="SAM" id="MobiDB-lite"/>
    </source>
</evidence>
<gene>
    <name evidence="2" type="ORF">HYPSUDRAFT_215544</name>
</gene>
<feature type="compositionally biased region" description="Low complexity" evidence="1">
    <location>
        <begin position="16"/>
        <end position="32"/>
    </location>
</feature>
<accession>A0A0D2PSS2</accession>
<feature type="region of interest" description="Disordered" evidence="1">
    <location>
        <begin position="1"/>
        <end position="32"/>
    </location>
</feature>
<sequence length="514" mass="55698">MTQSAERSKNAASGETTTPRTPSPTLSPTSYRPPWLRSLQHRPLAFAPSWSRIPLTPPTTISEPSGCPPYSSCLPCIYRPTQVRTSLAGHRVDFAAPHYTDGIPGCCILRCKSIRRCLPQLRTLAFAKSQYPPRAHAYTRPHPAWPRHLPPMNCAPLLPPPAPARPTHFAGTTPTRTACPHSPSRPSSLPHRQHSSTLSHSLVVYVHLPPALTSARFHGTPYALLAPIFCALFRKNATPGAATVAPRLALQGRSSDRARLAIEPIFLLRGRRHALCTSIAGCSAGATESTQIILFLFSLAPFSRPRPPSFSCTVCVHIASSSLRPRITPHYAAGARCLLTPDIGTNLRRGSCSRDGLLNGAVAGDPLRATEELDLFQPLLATPPLSHAARARITQLPHARGLDEAWRRKWPLLATPSPDYFGISARATDPAPTAEMTCRCRCAVASFGLVAPAPAHPLVFTLRDEVFAMIFPHSAVIRHVSRSISALYPRALPAPLPYSQSAPLTQLVLLSCTN</sequence>
<evidence type="ECO:0000313" key="3">
    <source>
        <dbReference type="Proteomes" id="UP000054270"/>
    </source>
</evidence>
<keyword evidence="3" id="KW-1185">Reference proteome</keyword>
<feature type="compositionally biased region" description="Low complexity" evidence="1">
    <location>
        <begin position="180"/>
        <end position="190"/>
    </location>
</feature>
<feature type="region of interest" description="Disordered" evidence="1">
    <location>
        <begin position="167"/>
        <end position="193"/>
    </location>
</feature>
<feature type="compositionally biased region" description="Polar residues" evidence="1">
    <location>
        <begin position="1"/>
        <end position="15"/>
    </location>
</feature>
<protein>
    <submittedName>
        <fullName evidence="2">Uncharacterized protein</fullName>
    </submittedName>
</protein>
<dbReference type="Proteomes" id="UP000054270">
    <property type="component" value="Unassembled WGS sequence"/>
</dbReference>
<proteinExistence type="predicted"/>
<name>A0A0D2PSS2_HYPSF</name>
<dbReference type="AlphaFoldDB" id="A0A0D2PSS2"/>
<reference evidence="3" key="1">
    <citation type="submission" date="2014-04" db="EMBL/GenBank/DDBJ databases">
        <title>Evolutionary Origins and Diversification of the Mycorrhizal Mutualists.</title>
        <authorList>
            <consortium name="DOE Joint Genome Institute"/>
            <consortium name="Mycorrhizal Genomics Consortium"/>
            <person name="Kohler A."/>
            <person name="Kuo A."/>
            <person name="Nagy L.G."/>
            <person name="Floudas D."/>
            <person name="Copeland A."/>
            <person name="Barry K.W."/>
            <person name="Cichocki N."/>
            <person name="Veneault-Fourrey C."/>
            <person name="LaButti K."/>
            <person name="Lindquist E.A."/>
            <person name="Lipzen A."/>
            <person name="Lundell T."/>
            <person name="Morin E."/>
            <person name="Murat C."/>
            <person name="Riley R."/>
            <person name="Ohm R."/>
            <person name="Sun H."/>
            <person name="Tunlid A."/>
            <person name="Henrissat B."/>
            <person name="Grigoriev I.V."/>
            <person name="Hibbett D.S."/>
            <person name="Martin F."/>
        </authorList>
    </citation>
    <scope>NUCLEOTIDE SEQUENCE [LARGE SCALE GENOMIC DNA]</scope>
    <source>
        <strain evidence="3">FD-334 SS-4</strain>
    </source>
</reference>
<dbReference type="EMBL" id="KN817547">
    <property type="protein sequence ID" value="KJA22795.1"/>
    <property type="molecule type" value="Genomic_DNA"/>
</dbReference>
<evidence type="ECO:0000313" key="2">
    <source>
        <dbReference type="EMBL" id="KJA22795.1"/>
    </source>
</evidence>